<comment type="caution">
    <text evidence="2">The sequence shown here is derived from an EMBL/GenBank/DDBJ whole genome shotgun (WGS) entry which is preliminary data.</text>
</comment>
<name>A0A8X7UH61_BRACI</name>
<dbReference type="EMBL" id="JAAMPC010000011">
    <property type="protein sequence ID" value="KAG2279600.1"/>
    <property type="molecule type" value="Genomic_DNA"/>
</dbReference>
<dbReference type="Proteomes" id="UP000886595">
    <property type="component" value="Unassembled WGS sequence"/>
</dbReference>
<gene>
    <name evidence="2" type="ORF">Bca52824_050820</name>
</gene>
<protein>
    <recommendedName>
        <fullName evidence="1">C2 domain-containing protein</fullName>
    </recommendedName>
</protein>
<dbReference type="PROSITE" id="PS50004">
    <property type="entry name" value="C2"/>
    <property type="match status" value="1"/>
</dbReference>
<evidence type="ECO:0000313" key="2">
    <source>
        <dbReference type="EMBL" id="KAG2279600.1"/>
    </source>
</evidence>
<dbReference type="InterPro" id="IPR000008">
    <property type="entry name" value="C2_dom"/>
</dbReference>
<proteinExistence type="predicted"/>
<reference evidence="2 3" key="1">
    <citation type="submission" date="2020-02" db="EMBL/GenBank/DDBJ databases">
        <authorList>
            <person name="Ma Q."/>
            <person name="Huang Y."/>
            <person name="Song X."/>
            <person name="Pei D."/>
        </authorList>
    </citation>
    <scope>NUCLEOTIDE SEQUENCE [LARGE SCALE GENOMIC DNA]</scope>
    <source>
        <strain evidence="2">Sxm20200214</strain>
        <tissue evidence="2">Leaf</tissue>
    </source>
</reference>
<dbReference type="OrthoDB" id="67700at2759"/>
<evidence type="ECO:0000313" key="3">
    <source>
        <dbReference type="Proteomes" id="UP000886595"/>
    </source>
</evidence>
<dbReference type="InterPro" id="IPR035892">
    <property type="entry name" value="C2_domain_sf"/>
</dbReference>
<dbReference type="AlphaFoldDB" id="A0A8X7UH61"/>
<organism evidence="2 3">
    <name type="scientific">Brassica carinata</name>
    <name type="common">Ethiopian mustard</name>
    <name type="synonym">Abyssinian cabbage</name>
    <dbReference type="NCBI Taxonomy" id="52824"/>
    <lineage>
        <taxon>Eukaryota</taxon>
        <taxon>Viridiplantae</taxon>
        <taxon>Streptophyta</taxon>
        <taxon>Embryophyta</taxon>
        <taxon>Tracheophyta</taxon>
        <taxon>Spermatophyta</taxon>
        <taxon>Magnoliopsida</taxon>
        <taxon>eudicotyledons</taxon>
        <taxon>Gunneridae</taxon>
        <taxon>Pentapetalae</taxon>
        <taxon>rosids</taxon>
        <taxon>malvids</taxon>
        <taxon>Brassicales</taxon>
        <taxon>Brassicaceae</taxon>
        <taxon>Brassiceae</taxon>
        <taxon>Brassica</taxon>
    </lineage>
</organism>
<accession>A0A8X7UH61</accession>
<keyword evidence="3" id="KW-1185">Reference proteome</keyword>
<dbReference type="Pfam" id="PF00168">
    <property type="entry name" value="C2"/>
    <property type="match status" value="1"/>
</dbReference>
<dbReference type="Gene3D" id="2.60.40.150">
    <property type="entry name" value="C2 domain"/>
    <property type="match status" value="1"/>
</dbReference>
<evidence type="ECO:0000259" key="1">
    <source>
        <dbReference type="PROSITE" id="PS50004"/>
    </source>
</evidence>
<sequence>MVEVQLELLYCPLGKESGYKNPFNANYSLTILEKVLKPESEDSDATDVKSSQSPKKTDVIVRGVLSVTVVAAEDLPAVDFMGKADPFVVITLKNRKRVIMTLTRVMLEGEFQEWYALDGAKSGKLCIHLKWTPRLKLRDAS</sequence>
<dbReference type="SUPFAM" id="SSF49562">
    <property type="entry name" value="C2 domain (Calcium/lipid-binding domain, CaLB)"/>
    <property type="match status" value="1"/>
</dbReference>
<feature type="domain" description="C2" evidence="1">
    <location>
        <begin position="44"/>
        <end position="141"/>
    </location>
</feature>